<dbReference type="InterPro" id="IPR038021">
    <property type="entry name" value="Putative_hydro-lyase"/>
</dbReference>
<keyword evidence="2" id="KW-0456">Lyase</keyword>
<comment type="similarity">
    <text evidence="1">Belongs to the D-glutamate cyclase family.</text>
</comment>
<name>A0ABR1KPG9_9PEZI</name>
<dbReference type="InterPro" id="IPR009906">
    <property type="entry name" value="D-Glu_cyclase"/>
</dbReference>
<dbReference type="PANTHER" id="PTHR32022">
    <property type="entry name" value="D-GLUTAMATE CYCLASE, MITOCHONDRIAL"/>
    <property type="match status" value="1"/>
</dbReference>
<evidence type="ECO:0000256" key="1">
    <source>
        <dbReference type="ARBA" id="ARBA00007896"/>
    </source>
</evidence>
<dbReference type="PANTHER" id="PTHR32022:SF10">
    <property type="entry name" value="D-GLUTAMATE CYCLASE, MITOCHONDRIAL"/>
    <property type="match status" value="1"/>
</dbReference>
<dbReference type="Gene3D" id="3.40.1640.10">
    <property type="entry name" value="PSTPO5379-like"/>
    <property type="match status" value="1"/>
</dbReference>
<protein>
    <submittedName>
        <fullName evidence="3">DUF1445-domain-containing protein</fullName>
    </submittedName>
</protein>
<gene>
    <name evidence="3" type="ORF">IWZ03DRAFT_393637</name>
</gene>
<dbReference type="EMBL" id="JBBPHU010000004">
    <property type="protein sequence ID" value="KAK7518820.1"/>
    <property type="molecule type" value="Genomic_DNA"/>
</dbReference>
<dbReference type="SUPFAM" id="SSF160920">
    <property type="entry name" value="PSTPO5379-like"/>
    <property type="match status" value="1"/>
</dbReference>
<dbReference type="Gene3D" id="3.30.2040.10">
    <property type="entry name" value="PSTPO5379-like domain"/>
    <property type="match status" value="1"/>
</dbReference>
<sequence length="263" mass="28476">MGSISTPAVPDGLAARHAARDNAILNTSGVAPGFLQANLIVLLSCYTSDFRLLCKRNPVPCVLLAESADVGTFDELKSWVDGVTGESVARGIDIRKDAPQFMVYKDGPLVKSKCEGITALTEAGLPPHHMVLGCVVPMYRTIIRLCPAGAFTGGTYLVSMWPYKKADIEKARDVTRPYVTTHGEPVAWGWDDVKVLGIDSVNKVDWDEPPRERDEENVPVFFGCGVTPQEAVMRANLSGTIMGHAPGHMIVLDVKDEAVIQKS</sequence>
<reference evidence="3 4" key="1">
    <citation type="submission" date="2024-04" db="EMBL/GenBank/DDBJ databases">
        <title>Phyllosticta paracitricarpa is synonymous to the EU quarantine fungus P. citricarpa based on phylogenomic analyses.</title>
        <authorList>
            <consortium name="Lawrence Berkeley National Laboratory"/>
            <person name="Van Ingen-Buijs V.A."/>
            <person name="Van Westerhoven A.C."/>
            <person name="Haridas S."/>
            <person name="Skiadas P."/>
            <person name="Martin F."/>
            <person name="Groenewald J.Z."/>
            <person name="Crous P.W."/>
            <person name="Seidl M.F."/>
        </authorList>
    </citation>
    <scope>NUCLEOTIDE SEQUENCE [LARGE SCALE GENOMIC DNA]</scope>
    <source>
        <strain evidence="3 4">CBS 123371</strain>
    </source>
</reference>
<keyword evidence="4" id="KW-1185">Reference proteome</keyword>
<organism evidence="3 4">
    <name type="scientific">Phyllosticta citriasiana</name>
    <dbReference type="NCBI Taxonomy" id="595635"/>
    <lineage>
        <taxon>Eukaryota</taxon>
        <taxon>Fungi</taxon>
        <taxon>Dikarya</taxon>
        <taxon>Ascomycota</taxon>
        <taxon>Pezizomycotina</taxon>
        <taxon>Dothideomycetes</taxon>
        <taxon>Dothideomycetes incertae sedis</taxon>
        <taxon>Botryosphaeriales</taxon>
        <taxon>Phyllostictaceae</taxon>
        <taxon>Phyllosticta</taxon>
    </lineage>
</organism>
<dbReference type="Proteomes" id="UP001363622">
    <property type="component" value="Unassembled WGS sequence"/>
</dbReference>
<evidence type="ECO:0000256" key="2">
    <source>
        <dbReference type="ARBA" id="ARBA00023239"/>
    </source>
</evidence>
<proteinExistence type="inferred from homology"/>
<evidence type="ECO:0000313" key="3">
    <source>
        <dbReference type="EMBL" id="KAK7518820.1"/>
    </source>
</evidence>
<accession>A0ABR1KPG9</accession>
<evidence type="ECO:0000313" key="4">
    <source>
        <dbReference type="Proteomes" id="UP001363622"/>
    </source>
</evidence>
<dbReference type="Pfam" id="PF07286">
    <property type="entry name" value="D-Glu_cyclase"/>
    <property type="match status" value="1"/>
</dbReference>
<comment type="caution">
    <text evidence="3">The sequence shown here is derived from an EMBL/GenBank/DDBJ whole genome shotgun (WGS) entry which is preliminary data.</text>
</comment>